<name>A0ABQ5RAF8_9ACTN</name>
<dbReference type="EMBL" id="BSDI01000098">
    <property type="protein sequence ID" value="GLI03739.1"/>
    <property type="molecule type" value="Genomic_DNA"/>
</dbReference>
<keyword evidence="1" id="KW-0812">Transmembrane</keyword>
<evidence type="ECO:0000313" key="2">
    <source>
        <dbReference type="EMBL" id="GLI03739.1"/>
    </source>
</evidence>
<keyword evidence="3" id="KW-1185">Reference proteome</keyword>
<feature type="transmembrane region" description="Helical" evidence="1">
    <location>
        <begin position="79"/>
        <end position="101"/>
    </location>
</feature>
<proteinExistence type="predicted"/>
<dbReference type="Proteomes" id="UP001144280">
    <property type="component" value="Unassembled WGS sequence"/>
</dbReference>
<keyword evidence="1" id="KW-0472">Membrane</keyword>
<feature type="transmembrane region" description="Helical" evidence="1">
    <location>
        <begin position="142"/>
        <end position="159"/>
    </location>
</feature>
<evidence type="ECO:0000256" key="1">
    <source>
        <dbReference type="SAM" id="Phobius"/>
    </source>
</evidence>
<feature type="transmembrane region" description="Helical" evidence="1">
    <location>
        <begin position="113"/>
        <end position="136"/>
    </location>
</feature>
<protein>
    <submittedName>
        <fullName evidence="2">Uncharacterized protein</fullName>
    </submittedName>
</protein>
<organism evidence="2 3">
    <name type="scientific">Phytohabitans aurantiacus</name>
    <dbReference type="NCBI Taxonomy" id="3016789"/>
    <lineage>
        <taxon>Bacteria</taxon>
        <taxon>Bacillati</taxon>
        <taxon>Actinomycetota</taxon>
        <taxon>Actinomycetes</taxon>
        <taxon>Micromonosporales</taxon>
        <taxon>Micromonosporaceae</taxon>
    </lineage>
</organism>
<keyword evidence="1" id="KW-1133">Transmembrane helix</keyword>
<feature type="transmembrane region" description="Helical" evidence="1">
    <location>
        <begin position="6"/>
        <end position="23"/>
    </location>
</feature>
<accession>A0ABQ5RAF8</accession>
<sequence length="237" mass="25371">MSRWWVLLSIPLVALLAAMLLPLNDGFYEFWVNYDPQGDAQQYERHQTTIAFRYTSGVLCGQLVALLAGAVLALRQRAWALATAVPLGAVLAATVFAVSYARDGRAPLTDAAIARLVTVELAAFPLFAAVGVGLGLALGRRWYLLPLALPAFAIMWAIGLTQDDRWGGPEWLLWVLPPLAAATAIPLTTMSVDVWPDPPVTVGDGGKGALVALVGGIILYAGSLNLLGMVLARRRRV</sequence>
<feature type="transmembrane region" description="Helical" evidence="1">
    <location>
        <begin position="209"/>
        <end position="232"/>
    </location>
</feature>
<comment type="caution">
    <text evidence="2">The sequence shown here is derived from an EMBL/GenBank/DDBJ whole genome shotgun (WGS) entry which is preliminary data.</text>
</comment>
<gene>
    <name evidence="2" type="ORF">Pa4123_90190</name>
</gene>
<evidence type="ECO:0000313" key="3">
    <source>
        <dbReference type="Proteomes" id="UP001144280"/>
    </source>
</evidence>
<feature type="transmembrane region" description="Helical" evidence="1">
    <location>
        <begin position="51"/>
        <end position="73"/>
    </location>
</feature>
<reference evidence="2" key="1">
    <citation type="submission" date="2022-12" db="EMBL/GenBank/DDBJ databases">
        <title>New Phytohabitans aurantiacus sp. RD004123 nov., an actinomycete isolated from soil.</title>
        <authorList>
            <person name="Triningsih D.W."/>
            <person name="Harunari E."/>
            <person name="Igarashi Y."/>
        </authorList>
    </citation>
    <scope>NUCLEOTIDE SEQUENCE</scope>
    <source>
        <strain evidence="2">RD004123</strain>
    </source>
</reference>
<dbReference type="RefSeq" id="WP_281906154.1">
    <property type="nucleotide sequence ID" value="NZ_BSDI01000098.1"/>
</dbReference>